<protein>
    <submittedName>
        <fullName evidence="1">Uncharacterized protein</fullName>
    </submittedName>
</protein>
<dbReference type="EMBL" id="UOES01000319">
    <property type="protein sequence ID" value="VAW27885.1"/>
    <property type="molecule type" value="Genomic_DNA"/>
</dbReference>
<name>A0A3B0UAA6_9ZZZZ</name>
<reference evidence="1" key="1">
    <citation type="submission" date="2018-06" db="EMBL/GenBank/DDBJ databases">
        <authorList>
            <person name="Zhirakovskaya E."/>
        </authorList>
    </citation>
    <scope>NUCLEOTIDE SEQUENCE</scope>
</reference>
<sequence>MKYYFILVTNSIKIKMIKVFTALFVLFFLCFNSKAQTVLDSLLFEYENQLGSKKIETGIKISSYYDNGNLFKSLEYANEALAFAQEFGTSSDLLTAYNRLGIVFYKLGDLSKSNDNFLEALRLVNILDNDNLTNESRLMNNIANNYGELKQLELAIEYYKKSLIFKKQMLDSGSYSITLNNMALTYSTLQYYDSAYSILKEALQIDLLLRDKVSAAYSYGSLGEIFLNEGKSDSATYYLEQSLSFFNKIPDTDYVLAYYHQKLGESVFLGNQLIVANTHFNKALSYALKVGAKPIERDCYKGLEKVSKKLKKFKEAYEYGRLYTALQDTLYKEESAQKLSAIETSYQIKNKEQEISILNANAEVNQ</sequence>
<dbReference type="AlphaFoldDB" id="A0A3B0UAA6"/>
<dbReference type="InterPro" id="IPR019734">
    <property type="entry name" value="TPR_rpt"/>
</dbReference>
<dbReference type="PANTHER" id="PTHR10098">
    <property type="entry name" value="RAPSYN-RELATED"/>
    <property type="match status" value="1"/>
</dbReference>
<accession>A0A3B0UAA6</accession>
<feature type="non-terminal residue" evidence="1">
    <location>
        <position position="366"/>
    </location>
</feature>
<proteinExistence type="predicted"/>
<organism evidence="1">
    <name type="scientific">hydrothermal vent metagenome</name>
    <dbReference type="NCBI Taxonomy" id="652676"/>
    <lineage>
        <taxon>unclassified sequences</taxon>
        <taxon>metagenomes</taxon>
        <taxon>ecological metagenomes</taxon>
    </lineage>
</organism>
<dbReference type="Gene3D" id="1.25.40.10">
    <property type="entry name" value="Tetratricopeptide repeat domain"/>
    <property type="match status" value="2"/>
</dbReference>
<dbReference type="SUPFAM" id="SSF48452">
    <property type="entry name" value="TPR-like"/>
    <property type="match status" value="2"/>
</dbReference>
<dbReference type="Pfam" id="PF13424">
    <property type="entry name" value="TPR_12"/>
    <property type="match status" value="2"/>
</dbReference>
<gene>
    <name evidence="1" type="ORF">MNBD_BACTEROID06-1409</name>
</gene>
<evidence type="ECO:0000313" key="1">
    <source>
        <dbReference type="EMBL" id="VAW27885.1"/>
    </source>
</evidence>
<dbReference type="PANTHER" id="PTHR10098:SF112">
    <property type="entry name" value="SLR0380 PROTEIN"/>
    <property type="match status" value="1"/>
</dbReference>
<dbReference type="SMART" id="SM00028">
    <property type="entry name" value="TPR"/>
    <property type="match status" value="4"/>
</dbReference>
<dbReference type="InterPro" id="IPR011990">
    <property type="entry name" value="TPR-like_helical_dom_sf"/>
</dbReference>